<dbReference type="Pfam" id="PF05485">
    <property type="entry name" value="THAP"/>
    <property type="match status" value="1"/>
</dbReference>
<organism evidence="9 10">
    <name type="scientific">Macrosiphum euphorbiae</name>
    <name type="common">potato aphid</name>
    <dbReference type="NCBI Taxonomy" id="13131"/>
    <lineage>
        <taxon>Eukaryota</taxon>
        <taxon>Metazoa</taxon>
        <taxon>Ecdysozoa</taxon>
        <taxon>Arthropoda</taxon>
        <taxon>Hexapoda</taxon>
        <taxon>Insecta</taxon>
        <taxon>Pterygota</taxon>
        <taxon>Neoptera</taxon>
        <taxon>Paraneoptera</taxon>
        <taxon>Hemiptera</taxon>
        <taxon>Sternorrhyncha</taxon>
        <taxon>Aphidomorpha</taxon>
        <taxon>Aphidoidea</taxon>
        <taxon>Aphididae</taxon>
        <taxon>Macrosiphini</taxon>
        <taxon>Macrosiphum</taxon>
    </lineage>
</organism>
<dbReference type="Pfam" id="PF13613">
    <property type="entry name" value="HTH_Tnp_4"/>
    <property type="match status" value="1"/>
</dbReference>
<proteinExistence type="predicted"/>
<feature type="domain" description="THAP-type" evidence="8">
    <location>
        <begin position="1"/>
        <end position="87"/>
    </location>
</feature>
<dbReference type="InterPro" id="IPR027806">
    <property type="entry name" value="HARBI1_dom"/>
</dbReference>
<evidence type="ECO:0000313" key="9">
    <source>
        <dbReference type="EMBL" id="CAI6354943.1"/>
    </source>
</evidence>
<keyword evidence="5 6" id="KW-0238">DNA-binding</keyword>
<evidence type="ECO:0000259" key="8">
    <source>
        <dbReference type="PROSITE" id="PS50950"/>
    </source>
</evidence>
<dbReference type="AlphaFoldDB" id="A0AAV0WGZ5"/>
<keyword evidence="7" id="KW-0812">Transmembrane</keyword>
<dbReference type="Pfam" id="PF13359">
    <property type="entry name" value="DDE_Tnp_4"/>
    <property type="match status" value="1"/>
</dbReference>
<dbReference type="GO" id="GO:0003677">
    <property type="term" value="F:DNA binding"/>
    <property type="evidence" value="ECO:0007669"/>
    <property type="project" value="UniProtKB-UniRule"/>
</dbReference>
<gene>
    <name evidence="9" type="ORF">MEUPH1_LOCUS10859</name>
</gene>
<dbReference type="InterPro" id="IPR027805">
    <property type="entry name" value="Transposase_HTH_dom"/>
</dbReference>
<keyword evidence="7" id="KW-1133">Transmembrane helix</keyword>
<evidence type="ECO:0000313" key="10">
    <source>
        <dbReference type="Proteomes" id="UP001160148"/>
    </source>
</evidence>
<sequence>MSNRMCCVVDCHNTYKNTKGKGVMFYTFPSKKHEQHIKKLWLQAIRRVTENGDAWEPIRSSLICSTHFVDNKCSKDPKSPSFIPTIFPGIYKKISLNHHQQTARYKRTCIRQENNVTIVTNNIDTIEPYISNDNIKSVRNASTQVAFEVNGIDLFTFDCCFIDSNNAKTQVSMPYKLNYLVRPKTRDQSCGLDTPYQSIPRLKPISSPKSFCSYESVMNESHLESLTGTSFQVFKILLKFIPKSSDKTVTRENRLFMFLMIIKLNISYSALSAFFNISPSTVTRIFYDCLHSLSIKINHFLFWPDKSSISTAESLKINDPNFRYFIGSTEIKTEQPDTVEQRVFLYSRYEGCYTIKFLVVITPNGIIRFVSSCYGGSKSDSLITNDSGILLEFESGDIVYAHERFLSTEASCENSNGDLVISPILHHDRFTGDEVMETRDTINSEIERVFSRLKTHGILNKISIELMPVIDKVIQICCVLTNLQLLTLKE</sequence>
<evidence type="ECO:0000256" key="3">
    <source>
        <dbReference type="ARBA" id="ARBA00022771"/>
    </source>
</evidence>
<keyword evidence="7" id="KW-0472">Membrane</keyword>
<evidence type="ECO:0000256" key="1">
    <source>
        <dbReference type="ARBA" id="ARBA00001968"/>
    </source>
</evidence>
<keyword evidence="3 6" id="KW-0863">Zinc-finger</keyword>
<evidence type="ECO:0000256" key="4">
    <source>
        <dbReference type="ARBA" id="ARBA00022833"/>
    </source>
</evidence>
<comment type="caution">
    <text evidence="9">The sequence shown here is derived from an EMBL/GenBank/DDBJ whole genome shotgun (WGS) entry which is preliminary data.</text>
</comment>
<dbReference type="Proteomes" id="UP001160148">
    <property type="component" value="Unassembled WGS sequence"/>
</dbReference>
<dbReference type="GO" id="GO:0008270">
    <property type="term" value="F:zinc ion binding"/>
    <property type="evidence" value="ECO:0007669"/>
    <property type="project" value="UniProtKB-KW"/>
</dbReference>
<dbReference type="SMART" id="SM00980">
    <property type="entry name" value="THAP"/>
    <property type="match status" value="1"/>
</dbReference>
<reference evidence="9 10" key="1">
    <citation type="submission" date="2023-01" db="EMBL/GenBank/DDBJ databases">
        <authorList>
            <person name="Whitehead M."/>
        </authorList>
    </citation>
    <scope>NUCLEOTIDE SEQUENCE [LARGE SCALE GENOMIC DNA]</scope>
</reference>
<name>A0AAV0WGZ5_9HEMI</name>
<comment type="cofactor">
    <cofactor evidence="1">
        <name>a divalent metal cation</name>
        <dbReference type="ChEBI" id="CHEBI:60240"/>
    </cofactor>
</comment>
<evidence type="ECO:0000256" key="2">
    <source>
        <dbReference type="ARBA" id="ARBA00022723"/>
    </source>
</evidence>
<dbReference type="PROSITE" id="PS50950">
    <property type="entry name" value="ZF_THAP"/>
    <property type="match status" value="1"/>
</dbReference>
<keyword evidence="10" id="KW-1185">Reference proteome</keyword>
<feature type="transmembrane region" description="Helical" evidence="7">
    <location>
        <begin position="255"/>
        <end position="275"/>
    </location>
</feature>
<evidence type="ECO:0000256" key="6">
    <source>
        <dbReference type="PROSITE-ProRule" id="PRU00309"/>
    </source>
</evidence>
<keyword evidence="4" id="KW-0862">Zinc</keyword>
<evidence type="ECO:0000256" key="7">
    <source>
        <dbReference type="SAM" id="Phobius"/>
    </source>
</evidence>
<keyword evidence="2" id="KW-0479">Metal-binding</keyword>
<dbReference type="PANTHER" id="PTHR23080:SF143">
    <property type="entry name" value="SI:DKEY-56D12.4"/>
    <property type="match status" value="1"/>
</dbReference>
<evidence type="ECO:0000256" key="5">
    <source>
        <dbReference type="ARBA" id="ARBA00023125"/>
    </source>
</evidence>
<dbReference type="PANTHER" id="PTHR23080">
    <property type="entry name" value="THAP DOMAIN PROTEIN"/>
    <property type="match status" value="1"/>
</dbReference>
<protein>
    <recommendedName>
        <fullName evidence="8">THAP-type domain-containing protein</fullName>
    </recommendedName>
</protein>
<dbReference type="SUPFAM" id="SSF57716">
    <property type="entry name" value="Glucocorticoid receptor-like (DNA-binding domain)"/>
    <property type="match status" value="1"/>
</dbReference>
<accession>A0AAV0WGZ5</accession>
<dbReference type="InterPro" id="IPR006612">
    <property type="entry name" value="THAP_Znf"/>
</dbReference>
<dbReference type="EMBL" id="CARXXK010000002">
    <property type="protein sequence ID" value="CAI6354943.1"/>
    <property type="molecule type" value="Genomic_DNA"/>
</dbReference>